<sequence>MLGNIDYRPLNPATDVPRLRELHDVCFPVKYDDRYYNWLSSSHCIALVATSTENQTEMSVLREQQPLAESDDTNVSPVLSVPPPPPALTHAESVVVGFIIGKIKYVEGPLLMNPVVYIATFGVDPGLQGRGVGMRFWSDLYHDYRPLNPATDVPRLRELHDVCFPVKYDDRYYNWLSSSHCIALVATSTENQTEMSVLREQQPLAESDDTNVSPVLSVPPPPPALTHAESVVVGFIIGKIKYVEGPLLMNPVVYIATFGVDPGLQGRGVGHEILERFVSLVSDASFLATPACADFASPPNGWSLRSFLNRLTPPKPLSQVWLHCLADDAKVVGFYAKRDFIAVERIPMYYEFGGGLHDAQVMVREVTREDPAAAAMRKGNRKGTARAWHHRSWWDVLCGTTPAGALEGQDDLDEVVVDGVAPKRSALAMCGFGRSMSTLGCYVAGLVGTCVAAALLFMAALRIRG</sequence>
<evidence type="ECO:0000259" key="12">
    <source>
        <dbReference type="PROSITE" id="PS51186"/>
    </source>
</evidence>
<dbReference type="PANTHER" id="PTHR14744">
    <property type="entry name" value="N-ALPHA-ACETYLTRANSFERASE 60"/>
    <property type="match status" value="1"/>
</dbReference>
<evidence type="ECO:0000313" key="13">
    <source>
        <dbReference type="EMBL" id="CUG91857.1"/>
    </source>
</evidence>
<gene>
    <name evidence="13" type="ORF">BSAL_34485</name>
</gene>
<keyword evidence="4" id="KW-0156">Chromatin regulator</keyword>
<evidence type="ECO:0000256" key="11">
    <source>
        <dbReference type="SAM" id="Phobius"/>
    </source>
</evidence>
<dbReference type="PANTHER" id="PTHR14744:SF15">
    <property type="entry name" value="N-ALPHA-ACETYLTRANSFERASE 60"/>
    <property type="match status" value="1"/>
</dbReference>
<accession>A0A0S4JNQ4</accession>
<comment type="catalytic activity">
    <reaction evidence="10">
        <text>N-terminal L-methionyl-[transmembrane protein] + acetyl-CoA = N-terminal N(alpha)-acetyl-L-methionyl-[transmembrane protein] + CoA + H(+)</text>
        <dbReference type="Rhea" id="RHEA:50604"/>
        <dbReference type="Rhea" id="RHEA-COMP:12745"/>
        <dbReference type="Rhea" id="RHEA-COMP:12746"/>
        <dbReference type="ChEBI" id="CHEBI:15378"/>
        <dbReference type="ChEBI" id="CHEBI:57287"/>
        <dbReference type="ChEBI" id="CHEBI:57288"/>
        <dbReference type="ChEBI" id="CHEBI:64731"/>
        <dbReference type="ChEBI" id="CHEBI:133414"/>
        <dbReference type="EC" id="2.3.1.259"/>
    </reaction>
</comment>
<dbReference type="Pfam" id="PF00583">
    <property type="entry name" value="Acetyltransf_1"/>
    <property type="match status" value="1"/>
</dbReference>
<evidence type="ECO:0000256" key="10">
    <source>
        <dbReference type="ARBA" id="ARBA00048848"/>
    </source>
</evidence>
<evidence type="ECO:0000256" key="1">
    <source>
        <dbReference type="ARBA" id="ARBA00013184"/>
    </source>
</evidence>
<name>A0A0S4JNQ4_BODSA</name>
<dbReference type="GO" id="GO:0004402">
    <property type="term" value="F:histone acetyltransferase activity"/>
    <property type="evidence" value="ECO:0007669"/>
    <property type="project" value="TreeGrafter"/>
</dbReference>
<evidence type="ECO:0000256" key="7">
    <source>
        <dbReference type="ARBA" id="ARBA00026111"/>
    </source>
</evidence>
<proteinExistence type="inferred from homology"/>
<dbReference type="EC" id="2.3.1.48" evidence="1"/>
<evidence type="ECO:0000256" key="5">
    <source>
        <dbReference type="ARBA" id="ARBA00023315"/>
    </source>
</evidence>
<evidence type="ECO:0000256" key="3">
    <source>
        <dbReference type="ARBA" id="ARBA00022829"/>
    </source>
</evidence>
<comment type="catalytic activity">
    <reaction evidence="9">
        <text>L-lysyl-[protein] + acetyl-CoA = N(6)-acetyl-L-lysyl-[protein] + CoA + H(+)</text>
        <dbReference type="Rhea" id="RHEA:45948"/>
        <dbReference type="Rhea" id="RHEA-COMP:9752"/>
        <dbReference type="Rhea" id="RHEA-COMP:10731"/>
        <dbReference type="ChEBI" id="CHEBI:15378"/>
        <dbReference type="ChEBI" id="CHEBI:29969"/>
        <dbReference type="ChEBI" id="CHEBI:57287"/>
        <dbReference type="ChEBI" id="CHEBI:57288"/>
        <dbReference type="ChEBI" id="CHEBI:61930"/>
        <dbReference type="EC" id="2.3.1.48"/>
    </reaction>
</comment>
<dbReference type="PROSITE" id="PS51186">
    <property type="entry name" value="GNAT"/>
    <property type="match status" value="1"/>
</dbReference>
<keyword evidence="3" id="KW-0159">Chromosome partition</keyword>
<dbReference type="InterPro" id="IPR016181">
    <property type="entry name" value="Acyl_CoA_acyltransferase"/>
</dbReference>
<dbReference type="Proteomes" id="UP000051952">
    <property type="component" value="Unassembled WGS sequence"/>
</dbReference>
<organism evidence="13 14">
    <name type="scientific">Bodo saltans</name>
    <name type="common">Flagellated protozoan</name>
    <dbReference type="NCBI Taxonomy" id="75058"/>
    <lineage>
        <taxon>Eukaryota</taxon>
        <taxon>Discoba</taxon>
        <taxon>Euglenozoa</taxon>
        <taxon>Kinetoplastea</taxon>
        <taxon>Metakinetoplastina</taxon>
        <taxon>Eubodonida</taxon>
        <taxon>Bodonidae</taxon>
        <taxon>Bodo</taxon>
    </lineage>
</organism>
<keyword evidence="11" id="KW-0812">Transmembrane</keyword>
<dbReference type="OrthoDB" id="273747at2759"/>
<keyword evidence="11" id="KW-1133">Transmembrane helix</keyword>
<keyword evidence="5" id="KW-0012">Acyltransferase</keyword>
<dbReference type="EMBL" id="CYKH01001975">
    <property type="protein sequence ID" value="CUG91857.1"/>
    <property type="molecule type" value="Genomic_DNA"/>
</dbReference>
<evidence type="ECO:0000256" key="6">
    <source>
        <dbReference type="ARBA" id="ARBA00025774"/>
    </source>
</evidence>
<dbReference type="AlphaFoldDB" id="A0A0S4JNQ4"/>
<evidence type="ECO:0000256" key="8">
    <source>
        <dbReference type="ARBA" id="ARBA00026144"/>
    </source>
</evidence>
<feature type="domain" description="N-acetyltransferase" evidence="12">
    <location>
        <begin position="142"/>
        <end position="367"/>
    </location>
</feature>
<dbReference type="InterPro" id="IPR000182">
    <property type="entry name" value="GNAT_dom"/>
</dbReference>
<evidence type="ECO:0000313" key="14">
    <source>
        <dbReference type="Proteomes" id="UP000051952"/>
    </source>
</evidence>
<dbReference type="Gene3D" id="3.40.630.30">
    <property type="match status" value="2"/>
</dbReference>
<dbReference type="GO" id="GO:0000139">
    <property type="term" value="C:Golgi membrane"/>
    <property type="evidence" value="ECO:0007669"/>
    <property type="project" value="TreeGrafter"/>
</dbReference>
<evidence type="ECO:0000256" key="4">
    <source>
        <dbReference type="ARBA" id="ARBA00022853"/>
    </source>
</evidence>
<dbReference type="GO" id="GO:0007059">
    <property type="term" value="P:chromosome segregation"/>
    <property type="evidence" value="ECO:0007669"/>
    <property type="project" value="UniProtKB-KW"/>
</dbReference>
<dbReference type="SUPFAM" id="SSF55729">
    <property type="entry name" value="Acyl-CoA N-acyltransferases (Nat)"/>
    <property type="match status" value="1"/>
</dbReference>
<dbReference type="InterPro" id="IPR045141">
    <property type="entry name" value="NAA60-like"/>
</dbReference>
<dbReference type="VEuPathDB" id="TriTrypDB:BSAL_34485"/>
<keyword evidence="11" id="KW-0472">Membrane</keyword>
<dbReference type="EC" id="2.3.1.259" evidence="7"/>
<dbReference type="CDD" id="cd04301">
    <property type="entry name" value="NAT_SF"/>
    <property type="match status" value="2"/>
</dbReference>
<keyword evidence="14" id="KW-1185">Reference proteome</keyword>
<evidence type="ECO:0000256" key="2">
    <source>
        <dbReference type="ARBA" id="ARBA00022679"/>
    </source>
</evidence>
<evidence type="ECO:0000256" key="9">
    <source>
        <dbReference type="ARBA" id="ARBA00048017"/>
    </source>
</evidence>
<keyword evidence="2 13" id="KW-0808">Transferase</keyword>
<feature type="transmembrane region" description="Helical" evidence="11">
    <location>
        <begin position="442"/>
        <end position="461"/>
    </location>
</feature>
<dbReference type="GO" id="GO:0120518">
    <property type="term" value="F:protein N-terminal-methionine acetyltransferase activity"/>
    <property type="evidence" value="ECO:0007669"/>
    <property type="project" value="UniProtKB-EC"/>
</dbReference>
<comment type="similarity">
    <text evidence="6">Belongs to the acetyltransferase family. NAA60 subfamily.</text>
</comment>
<reference evidence="14" key="1">
    <citation type="submission" date="2015-09" db="EMBL/GenBank/DDBJ databases">
        <authorList>
            <consortium name="Pathogen Informatics"/>
        </authorList>
    </citation>
    <scope>NUCLEOTIDE SEQUENCE [LARGE SCALE GENOMIC DNA]</scope>
    <source>
        <strain evidence="14">Lake Konstanz</strain>
    </source>
</reference>
<protein>
    <recommendedName>
        <fullName evidence="8">N-alpha-acetyltransferase 60</fullName>
        <ecNumber evidence="7">2.3.1.259</ecNumber>
        <ecNumber evidence="1">2.3.1.48</ecNumber>
    </recommendedName>
</protein>